<organism evidence="1 2">
    <name type="scientific">Gracilibacillus ureilyticus</name>
    <dbReference type="NCBI Taxonomy" id="531814"/>
    <lineage>
        <taxon>Bacteria</taxon>
        <taxon>Bacillati</taxon>
        <taxon>Bacillota</taxon>
        <taxon>Bacilli</taxon>
        <taxon>Bacillales</taxon>
        <taxon>Bacillaceae</taxon>
        <taxon>Gracilibacillus</taxon>
    </lineage>
</organism>
<sequence>MENINELTTVEDWQTVWKHSMDSPILVYKHSTSCMISARAFKQVKAFQQSETKKIDCYLVKVIESRNVSNEIAKDTHITHKSPQIFLIDKQQIVWNTSHWKITEHRIREAVYKVM</sequence>
<dbReference type="Proteomes" id="UP000199687">
    <property type="component" value="Unassembled WGS sequence"/>
</dbReference>
<reference evidence="1 2" key="1">
    <citation type="submission" date="2016-10" db="EMBL/GenBank/DDBJ databases">
        <authorList>
            <person name="de Groot N.N."/>
        </authorList>
    </citation>
    <scope>NUCLEOTIDE SEQUENCE [LARGE SCALE GENOMIC DNA]</scope>
    <source>
        <strain evidence="1 2">CGMCC 1.7727</strain>
    </source>
</reference>
<dbReference type="OrthoDB" id="677051at2"/>
<proteinExistence type="predicted"/>
<dbReference type="Gene3D" id="3.40.30.10">
    <property type="entry name" value="Glutaredoxin"/>
    <property type="match status" value="1"/>
</dbReference>
<dbReference type="AlphaFoldDB" id="A0A1H9U771"/>
<name>A0A1H9U771_9BACI</name>
<evidence type="ECO:0000313" key="2">
    <source>
        <dbReference type="Proteomes" id="UP000199687"/>
    </source>
</evidence>
<dbReference type="Pfam" id="PF11009">
    <property type="entry name" value="BrxC"/>
    <property type="match status" value="1"/>
</dbReference>
<dbReference type="STRING" id="531814.SAMN04487944_11659"/>
<accession>A0A1H9U771</accession>
<gene>
    <name evidence="1" type="ORF">SAMN04487944_11659</name>
</gene>
<dbReference type="NCBIfam" id="TIGR04019">
    <property type="entry name" value="B_thiol_YtxJ"/>
    <property type="match status" value="1"/>
</dbReference>
<dbReference type="EMBL" id="FOGL01000016">
    <property type="protein sequence ID" value="SES05199.1"/>
    <property type="molecule type" value="Genomic_DNA"/>
</dbReference>
<dbReference type="RefSeq" id="WP_089742524.1">
    <property type="nucleotide sequence ID" value="NZ_FOGL01000016.1"/>
</dbReference>
<dbReference type="InterPro" id="IPR022551">
    <property type="entry name" value="BrxC"/>
</dbReference>
<evidence type="ECO:0000313" key="1">
    <source>
        <dbReference type="EMBL" id="SES05199.1"/>
    </source>
</evidence>
<protein>
    <submittedName>
        <fullName evidence="1">Bacillithiol system protein YtxJ</fullName>
    </submittedName>
</protein>
<keyword evidence="2" id="KW-1185">Reference proteome</keyword>